<sequence length="140" mass="14272">MATPLIRALRRIDLFSTLSDEATELIVGSGATISTPPGAAVITEGAPDSGLRVVLEGSRSVSAGGNGRGTVDGEYVGELSMIDGEPRSASLAAGPEGVTTFALPSMAFAPTLMGHPEIAEALLKTLCLRLRKVEAATVGH</sequence>
<dbReference type="PROSITE" id="PS50042">
    <property type="entry name" value="CNMP_BINDING_3"/>
    <property type="match status" value="1"/>
</dbReference>
<evidence type="ECO:0000313" key="2">
    <source>
        <dbReference type="EMBL" id="TWP35896.1"/>
    </source>
</evidence>
<dbReference type="InterPro" id="IPR014710">
    <property type="entry name" value="RmlC-like_jellyroll"/>
</dbReference>
<dbReference type="Gene3D" id="2.60.120.10">
    <property type="entry name" value="Jelly Rolls"/>
    <property type="match status" value="1"/>
</dbReference>
<dbReference type="OrthoDB" id="9798104at2"/>
<organism evidence="2 3">
    <name type="scientific">Leekyejoonella antrihumi</name>
    <dbReference type="NCBI Taxonomy" id="1660198"/>
    <lineage>
        <taxon>Bacteria</taxon>
        <taxon>Bacillati</taxon>
        <taxon>Actinomycetota</taxon>
        <taxon>Actinomycetes</taxon>
        <taxon>Micrococcales</taxon>
        <taxon>Dermacoccaceae</taxon>
        <taxon>Leekyejoonella</taxon>
    </lineage>
</organism>
<dbReference type="AlphaFoldDB" id="A0A563E062"/>
<dbReference type="CDD" id="cd00038">
    <property type="entry name" value="CAP_ED"/>
    <property type="match status" value="1"/>
</dbReference>
<dbReference type="InterPro" id="IPR018490">
    <property type="entry name" value="cNMP-bd_dom_sf"/>
</dbReference>
<gene>
    <name evidence="2" type="ORF">FGL98_11710</name>
</gene>
<dbReference type="PROSITE" id="PS00889">
    <property type="entry name" value="CNMP_BINDING_2"/>
    <property type="match status" value="1"/>
</dbReference>
<evidence type="ECO:0000259" key="1">
    <source>
        <dbReference type="PROSITE" id="PS50042"/>
    </source>
</evidence>
<comment type="caution">
    <text evidence="2">The sequence shown here is derived from an EMBL/GenBank/DDBJ whole genome shotgun (WGS) entry which is preliminary data.</text>
</comment>
<feature type="domain" description="Cyclic nucleotide-binding" evidence="1">
    <location>
        <begin position="14"/>
        <end position="129"/>
    </location>
</feature>
<keyword evidence="3" id="KW-1185">Reference proteome</keyword>
<reference evidence="2 3" key="2">
    <citation type="submission" date="2019-08" db="EMBL/GenBank/DDBJ databases">
        <title>Jejuicoccus antrihumi gen. nov., sp. nov., a new member of the family Dermacoccaceae isolated from a cave.</title>
        <authorList>
            <person name="Schumann P."/>
            <person name="Kim I.S."/>
        </authorList>
    </citation>
    <scope>NUCLEOTIDE SEQUENCE [LARGE SCALE GENOMIC DNA]</scope>
    <source>
        <strain evidence="2 3">C5-26</strain>
    </source>
</reference>
<dbReference type="EMBL" id="VCQV01000015">
    <property type="protein sequence ID" value="TWP35896.1"/>
    <property type="molecule type" value="Genomic_DNA"/>
</dbReference>
<accession>A0A563E062</accession>
<name>A0A563E062_9MICO</name>
<dbReference type="InterPro" id="IPR000595">
    <property type="entry name" value="cNMP-bd_dom"/>
</dbReference>
<dbReference type="SUPFAM" id="SSF51206">
    <property type="entry name" value="cAMP-binding domain-like"/>
    <property type="match status" value="1"/>
</dbReference>
<proteinExistence type="predicted"/>
<dbReference type="Proteomes" id="UP000320244">
    <property type="component" value="Unassembled WGS sequence"/>
</dbReference>
<protein>
    <submittedName>
        <fullName evidence="2">Crp/Fnr family transcriptional regulator</fullName>
    </submittedName>
</protein>
<reference evidence="2 3" key="1">
    <citation type="submission" date="2019-05" db="EMBL/GenBank/DDBJ databases">
        <authorList>
            <person name="Lee S.D."/>
        </authorList>
    </citation>
    <scope>NUCLEOTIDE SEQUENCE [LARGE SCALE GENOMIC DNA]</scope>
    <source>
        <strain evidence="2 3">C5-26</strain>
    </source>
</reference>
<evidence type="ECO:0000313" key="3">
    <source>
        <dbReference type="Proteomes" id="UP000320244"/>
    </source>
</evidence>
<dbReference type="RefSeq" id="WP_146316958.1">
    <property type="nucleotide sequence ID" value="NZ_VCQV01000015.1"/>
</dbReference>
<dbReference type="InterPro" id="IPR018488">
    <property type="entry name" value="cNMP-bd_CS"/>
</dbReference>
<dbReference type="Pfam" id="PF00027">
    <property type="entry name" value="cNMP_binding"/>
    <property type="match status" value="1"/>
</dbReference>